<gene>
    <name evidence="1" type="ORF">VNO78_20154</name>
</gene>
<dbReference type="AlphaFoldDB" id="A0AAN9XGV1"/>
<organism evidence="1 2">
    <name type="scientific">Psophocarpus tetragonolobus</name>
    <name type="common">Winged bean</name>
    <name type="synonym">Dolichos tetragonolobus</name>
    <dbReference type="NCBI Taxonomy" id="3891"/>
    <lineage>
        <taxon>Eukaryota</taxon>
        <taxon>Viridiplantae</taxon>
        <taxon>Streptophyta</taxon>
        <taxon>Embryophyta</taxon>
        <taxon>Tracheophyta</taxon>
        <taxon>Spermatophyta</taxon>
        <taxon>Magnoliopsida</taxon>
        <taxon>eudicotyledons</taxon>
        <taxon>Gunneridae</taxon>
        <taxon>Pentapetalae</taxon>
        <taxon>rosids</taxon>
        <taxon>fabids</taxon>
        <taxon>Fabales</taxon>
        <taxon>Fabaceae</taxon>
        <taxon>Papilionoideae</taxon>
        <taxon>50 kb inversion clade</taxon>
        <taxon>NPAAA clade</taxon>
        <taxon>indigoferoid/millettioid clade</taxon>
        <taxon>Phaseoleae</taxon>
        <taxon>Psophocarpus</taxon>
    </lineage>
</organism>
<keyword evidence="2" id="KW-1185">Reference proteome</keyword>
<dbReference type="EMBL" id="JAYMYS010000005">
    <property type="protein sequence ID" value="KAK7391734.1"/>
    <property type="molecule type" value="Genomic_DNA"/>
</dbReference>
<evidence type="ECO:0000313" key="2">
    <source>
        <dbReference type="Proteomes" id="UP001386955"/>
    </source>
</evidence>
<sequence>MIPSPFQPNFARLMVMRHTRILVRNRVFLAPPEQSMLMPRPRANSLPYATQQVVAASQPFQGPQLMLPNVAAMEQLLAPPIHEREIEACPIDGTKPYINLLDKPINNEFFNQAIINDEQLDLALRL</sequence>
<protein>
    <submittedName>
        <fullName evidence="1">Uncharacterized protein</fullName>
    </submittedName>
</protein>
<reference evidence="1 2" key="1">
    <citation type="submission" date="2024-01" db="EMBL/GenBank/DDBJ databases">
        <title>The genomes of 5 underutilized Papilionoideae crops provide insights into root nodulation and disease resistanc.</title>
        <authorList>
            <person name="Jiang F."/>
        </authorList>
    </citation>
    <scope>NUCLEOTIDE SEQUENCE [LARGE SCALE GENOMIC DNA]</scope>
    <source>
        <strain evidence="1">DUOXIRENSHENG_FW03</strain>
        <tissue evidence="1">Leaves</tissue>
    </source>
</reference>
<proteinExistence type="predicted"/>
<accession>A0AAN9XGV1</accession>
<dbReference type="Proteomes" id="UP001386955">
    <property type="component" value="Unassembled WGS sequence"/>
</dbReference>
<name>A0AAN9XGV1_PSOTE</name>
<comment type="caution">
    <text evidence="1">The sequence shown here is derived from an EMBL/GenBank/DDBJ whole genome shotgun (WGS) entry which is preliminary data.</text>
</comment>
<evidence type="ECO:0000313" key="1">
    <source>
        <dbReference type="EMBL" id="KAK7391734.1"/>
    </source>
</evidence>